<dbReference type="Pfam" id="PF26006">
    <property type="entry name" value="DUF7999"/>
    <property type="match status" value="1"/>
</dbReference>
<evidence type="ECO:0000313" key="2">
    <source>
        <dbReference type="EMBL" id="SFK87029.1"/>
    </source>
</evidence>
<keyword evidence="3" id="KW-1185">Reference proteome</keyword>
<dbReference type="RefSeq" id="WP_089867809.1">
    <property type="nucleotide sequence ID" value="NZ_FOTC01000001.1"/>
</dbReference>
<dbReference type="EMBL" id="FOTC01000001">
    <property type="protein sequence ID" value="SFK87029.1"/>
    <property type="molecule type" value="Genomic_DNA"/>
</dbReference>
<name>A0A1I4D2R5_9EURY</name>
<evidence type="ECO:0000259" key="1">
    <source>
        <dbReference type="Pfam" id="PF26006"/>
    </source>
</evidence>
<protein>
    <recommendedName>
        <fullName evidence="1">DUF7999 domain-containing protein</fullName>
    </recommendedName>
</protein>
<sequence length="83" mass="9049">MPTLQTRGDAATVRITRTMNDHGAMTVEVHDTYATRHVVEYASAELQATLHQLPTGSSIPLELESVGSRANAWRAVRICGSSR</sequence>
<accession>A0A1I4D2R5</accession>
<dbReference type="InterPro" id="IPR058312">
    <property type="entry name" value="DUF7999"/>
</dbReference>
<evidence type="ECO:0000313" key="3">
    <source>
        <dbReference type="Proteomes" id="UP000199607"/>
    </source>
</evidence>
<feature type="domain" description="DUF7999" evidence="1">
    <location>
        <begin position="3"/>
        <end position="78"/>
    </location>
</feature>
<organism evidence="2 3">
    <name type="scientific">Halogranum rubrum</name>
    <dbReference type="NCBI Taxonomy" id="553466"/>
    <lineage>
        <taxon>Archaea</taxon>
        <taxon>Methanobacteriati</taxon>
        <taxon>Methanobacteriota</taxon>
        <taxon>Stenosarchaea group</taxon>
        <taxon>Halobacteria</taxon>
        <taxon>Halobacteriales</taxon>
        <taxon>Haloferacaceae</taxon>
    </lineage>
</organism>
<reference evidence="3" key="1">
    <citation type="submission" date="2016-10" db="EMBL/GenBank/DDBJ databases">
        <authorList>
            <person name="Varghese N."/>
            <person name="Submissions S."/>
        </authorList>
    </citation>
    <scope>NUCLEOTIDE SEQUENCE [LARGE SCALE GENOMIC DNA]</scope>
    <source>
        <strain evidence="3">CGMCC 1.7738</strain>
    </source>
</reference>
<proteinExistence type="predicted"/>
<dbReference type="Proteomes" id="UP000199607">
    <property type="component" value="Unassembled WGS sequence"/>
</dbReference>
<dbReference type="AlphaFoldDB" id="A0A1I4D2R5"/>
<gene>
    <name evidence="2" type="ORF">SAMN04487950_1540</name>
</gene>